<reference evidence="3" key="1">
    <citation type="submission" date="2023-05" db="EMBL/GenBank/DDBJ databases">
        <authorList>
            <person name="Huff M."/>
        </authorList>
    </citation>
    <scope>NUCLEOTIDE SEQUENCE</scope>
</reference>
<evidence type="ECO:0000313" key="4">
    <source>
        <dbReference type="Proteomes" id="UP000834106"/>
    </source>
</evidence>
<keyword evidence="4" id="KW-1185">Reference proteome</keyword>
<feature type="compositionally biased region" description="Low complexity" evidence="1">
    <location>
        <begin position="10"/>
        <end position="19"/>
    </location>
</feature>
<feature type="region of interest" description="Disordered" evidence="1">
    <location>
        <begin position="1"/>
        <end position="46"/>
    </location>
</feature>
<dbReference type="EMBL" id="OU503042">
    <property type="protein sequence ID" value="CAI9764512.1"/>
    <property type="molecule type" value="Genomic_DNA"/>
</dbReference>
<dbReference type="InterPro" id="IPR001878">
    <property type="entry name" value="Znf_CCHC"/>
</dbReference>
<evidence type="ECO:0000256" key="1">
    <source>
        <dbReference type="SAM" id="MobiDB-lite"/>
    </source>
</evidence>
<organism evidence="3 4">
    <name type="scientific">Fraxinus pennsylvanica</name>
    <dbReference type="NCBI Taxonomy" id="56036"/>
    <lineage>
        <taxon>Eukaryota</taxon>
        <taxon>Viridiplantae</taxon>
        <taxon>Streptophyta</taxon>
        <taxon>Embryophyta</taxon>
        <taxon>Tracheophyta</taxon>
        <taxon>Spermatophyta</taxon>
        <taxon>Magnoliopsida</taxon>
        <taxon>eudicotyledons</taxon>
        <taxon>Gunneridae</taxon>
        <taxon>Pentapetalae</taxon>
        <taxon>asterids</taxon>
        <taxon>lamiids</taxon>
        <taxon>Lamiales</taxon>
        <taxon>Oleaceae</taxon>
        <taxon>Oleeae</taxon>
        <taxon>Fraxinus</taxon>
    </lineage>
</organism>
<evidence type="ECO:0000313" key="3">
    <source>
        <dbReference type="EMBL" id="CAI9764512.1"/>
    </source>
</evidence>
<evidence type="ECO:0000259" key="2">
    <source>
        <dbReference type="Pfam" id="PF00098"/>
    </source>
</evidence>
<dbReference type="GO" id="GO:0003676">
    <property type="term" value="F:nucleic acid binding"/>
    <property type="evidence" value="ECO:0007669"/>
    <property type="project" value="InterPro"/>
</dbReference>
<feature type="domain" description="CCHC-type" evidence="2">
    <location>
        <begin position="37"/>
        <end position="49"/>
    </location>
</feature>
<proteinExistence type="predicted"/>
<sequence length="114" mass="13011">MRGGRGGRSESGWSKSSRSNRSDWLIGDRRSSRSSSFNCGRTGHRASECHTKIPMLKSKCTLDDRDNNTQTREGRENVKAIYIRVQHQLHMIKEQNAQVSDIHIENIGRTPDML</sequence>
<dbReference type="Pfam" id="PF00098">
    <property type="entry name" value="zf-CCHC"/>
    <property type="match status" value="1"/>
</dbReference>
<accession>A0AAD1ZCH2</accession>
<gene>
    <name evidence="3" type="ORF">FPE_LOCUS11942</name>
</gene>
<name>A0AAD1ZCH2_9LAMI</name>
<dbReference type="AlphaFoldDB" id="A0AAD1ZCH2"/>
<dbReference type="Proteomes" id="UP000834106">
    <property type="component" value="Chromosome 7"/>
</dbReference>
<dbReference type="GO" id="GO:0008270">
    <property type="term" value="F:zinc ion binding"/>
    <property type="evidence" value="ECO:0007669"/>
    <property type="project" value="InterPro"/>
</dbReference>
<protein>
    <recommendedName>
        <fullName evidence="2">CCHC-type domain-containing protein</fullName>
    </recommendedName>
</protein>